<dbReference type="Proteomes" id="UP000693946">
    <property type="component" value="Linkage Group LG18"/>
</dbReference>
<protein>
    <submittedName>
        <fullName evidence="1">Uncharacterized protein</fullName>
    </submittedName>
</protein>
<dbReference type="AlphaFoldDB" id="A0AAV6RND5"/>
<reference evidence="1 2" key="1">
    <citation type="journal article" date="2021" name="Sci. Rep.">
        <title>Chromosome anchoring in Senegalese sole (Solea senegalensis) reveals sex-associated markers and genome rearrangements in flatfish.</title>
        <authorList>
            <person name="Guerrero-Cozar I."/>
            <person name="Gomez-Garrido J."/>
            <person name="Berbel C."/>
            <person name="Martinez-Blanch J.F."/>
            <person name="Alioto T."/>
            <person name="Claros M.G."/>
            <person name="Gagnaire P.A."/>
            <person name="Manchado M."/>
        </authorList>
    </citation>
    <scope>NUCLEOTIDE SEQUENCE [LARGE SCALE GENOMIC DNA]</scope>
    <source>
        <strain evidence="1">Sse05_10M</strain>
    </source>
</reference>
<sequence length="56" mass="6536">MLSVEMFPSLTLRGSDIRRIITCVRAVIQTPTLWIIDFQLNPHVRDSRWGRILEAL</sequence>
<accession>A0AAV6RND5</accession>
<name>A0AAV6RND5_SOLSE</name>
<evidence type="ECO:0000313" key="2">
    <source>
        <dbReference type="Proteomes" id="UP000693946"/>
    </source>
</evidence>
<comment type="caution">
    <text evidence="1">The sequence shown here is derived from an EMBL/GenBank/DDBJ whole genome shotgun (WGS) entry which is preliminary data.</text>
</comment>
<proteinExistence type="predicted"/>
<organism evidence="1 2">
    <name type="scientific">Solea senegalensis</name>
    <name type="common">Senegalese sole</name>
    <dbReference type="NCBI Taxonomy" id="28829"/>
    <lineage>
        <taxon>Eukaryota</taxon>
        <taxon>Metazoa</taxon>
        <taxon>Chordata</taxon>
        <taxon>Craniata</taxon>
        <taxon>Vertebrata</taxon>
        <taxon>Euteleostomi</taxon>
        <taxon>Actinopterygii</taxon>
        <taxon>Neopterygii</taxon>
        <taxon>Teleostei</taxon>
        <taxon>Neoteleostei</taxon>
        <taxon>Acanthomorphata</taxon>
        <taxon>Carangaria</taxon>
        <taxon>Pleuronectiformes</taxon>
        <taxon>Pleuronectoidei</taxon>
        <taxon>Soleidae</taxon>
        <taxon>Solea</taxon>
    </lineage>
</organism>
<dbReference type="EMBL" id="JAGKHQ010000010">
    <property type="protein sequence ID" value="KAG7506918.1"/>
    <property type="molecule type" value="Genomic_DNA"/>
</dbReference>
<gene>
    <name evidence="1" type="ORF">JOB18_018826</name>
</gene>
<keyword evidence="2" id="KW-1185">Reference proteome</keyword>
<evidence type="ECO:0000313" key="1">
    <source>
        <dbReference type="EMBL" id="KAG7506918.1"/>
    </source>
</evidence>